<dbReference type="EMBL" id="CP104064">
    <property type="protein sequence ID" value="WAH38481.1"/>
    <property type="molecule type" value="Genomic_DNA"/>
</dbReference>
<feature type="domain" description="YvlB/LiaX N-terminal" evidence="2">
    <location>
        <begin position="3"/>
        <end position="32"/>
    </location>
</feature>
<dbReference type="InterPro" id="IPR053959">
    <property type="entry name" value="YvlB/LiaX_N"/>
</dbReference>
<evidence type="ECO:0000313" key="3">
    <source>
        <dbReference type="EMBL" id="WAH38481.1"/>
    </source>
</evidence>
<dbReference type="Proteomes" id="UP001164803">
    <property type="component" value="Chromosome"/>
</dbReference>
<gene>
    <name evidence="3" type="ORF">NZD86_08370</name>
</gene>
<feature type="domain" description="DUF4097" evidence="1">
    <location>
        <begin position="97"/>
        <end position="255"/>
    </location>
</feature>
<sequence>MQERLKILELLAEGKLTAEQADLLLEALEEKSQPKGDGKAAWDRAAAELKSFGAQLSSVLTQSVSEIRRGLETNLTNLSFGDTLAVTYEHEFANDVERIRIESANGRIRVEQWSQPYIRMYVQADVRTDEQDKAKEILEQAVQTTVIGNDASVRLLNRWDGAKIYGGRIDLYVPEGLDRLALHTKNGAIFIDHVNANNILLETINGQIHVHHVNAQSLRTTTQNGGIQLHHAIQANSQEIYAESKNGAIALRGLPSDVLLRGQAKSLMGIVQVSNPAYEVHYEQDRKNICTFESDPQTESEASPISVYLESKNGKISVQ</sequence>
<reference evidence="3" key="1">
    <citation type="submission" date="2022-08" db="EMBL/GenBank/DDBJ databases">
        <title>Alicyclobacillus dauci DSM2870, complete genome.</title>
        <authorList>
            <person name="Wang Q."/>
            <person name="Cai R."/>
            <person name="Wang Z."/>
        </authorList>
    </citation>
    <scope>NUCLEOTIDE SEQUENCE</scope>
    <source>
        <strain evidence="3">DSM 28700</strain>
    </source>
</reference>
<dbReference type="Pfam" id="PF13349">
    <property type="entry name" value="DUF4097"/>
    <property type="match status" value="1"/>
</dbReference>
<dbReference type="RefSeq" id="WP_268046056.1">
    <property type="nucleotide sequence ID" value="NZ_CP104064.1"/>
</dbReference>
<protein>
    <submittedName>
        <fullName evidence="3">DUF4097 family beta strand repeat-containing protein</fullName>
    </submittedName>
</protein>
<keyword evidence="4" id="KW-1185">Reference proteome</keyword>
<name>A0ABY6Z897_9BACL</name>
<evidence type="ECO:0000313" key="4">
    <source>
        <dbReference type="Proteomes" id="UP001164803"/>
    </source>
</evidence>
<accession>A0ABY6Z897</accession>
<proteinExistence type="predicted"/>
<dbReference type="InterPro" id="IPR025164">
    <property type="entry name" value="Toastrack_DUF4097"/>
</dbReference>
<dbReference type="Pfam" id="PF22746">
    <property type="entry name" value="SHOCT-like_DUF2089-C"/>
    <property type="match status" value="1"/>
</dbReference>
<organism evidence="3 4">
    <name type="scientific">Alicyclobacillus dauci</name>
    <dbReference type="NCBI Taxonomy" id="1475485"/>
    <lineage>
        <taxon>Bacteria</taxon>
        <taxon>Bacillati</taxon>
        <taxon>Bacillota</taxon>
        <taxon>Bacilli</taxon>
        <taxon>Bacillales</taxon>
        <taxon>Alicyclobacillaceae</taxon>
        <taxon>Alicyclobacillus</taxon>
    </lineage>
</organism>
<evidence type="ECO:0000259" key="2">
    <source>
        <dbReference type="Pfam" id="PF22746"/>
    </source>
</evidence>
<evidence type="ECO:0000259" key="1">
    <source>
        <dbReference type="Pfam" id="PF13349"/>
    </source>
</evidence>